<dbReference type="CDD" id="cd17006">
    <property type="entry name" value="ANTH_N_HIP1_like"/>
    <property type="match status" value="1"/>
</dbReference>
<name>A0A6P4EUR0_DRORH</name>
<dbReference type="SMART" id="SM00273">
    <property type="entry name" value="ENTH"/>
    <property type="match status" value="1"/>
</dbReference>
<dbReference type="SMART" id="SM00307">
    <property type="entry name" value="ILWEQ"/>
    <property type="match status" value="1"/>
</dbReference>
<dbReference type="InterPro" id="IPR008942">
    <property type="entry name" value="ENTH_VHS"/>
</dbReference>
<dbReference type="GeneID" id="108045596"/>
<proteinExistence type="inferred from homology"/>
<dbReference type="InterPro" id="IPR011417">
    <property type="entry name" value="ANTH_dom"/>
</dbReference>
<dbReference type="GO" id="GO:0030136">
    <property type="term" value="C:clathrin-coated vesicle"/>
    <property type="evidence" value="ECO:0007669"/>
    <property type="project" value="TreeGrafter"/>
</dbReference>
<evidence type="ECO:0000259" key="6">
    <source>
        <dbReference type="PROSITE" id="PS50942"/>
    </source>
</evidence>
<dbReference type="PANTHER" id="PTHR10407">
    <property type="entry name" value="HUNTINGTIN INTERACTING PROTEIN 1"/>
    <property type="match status" value="1"/>
</dbReference>
<dbReference type="InterPro" id="IPR035964">
    <property type="entry name" value="I/LWEQ_dom_sf"/>
</dbReference>
<keyword evidence="5" id="KW-0175">Coiled coil</keyword>
<evidence type="ECO:0000256" key="2">
    <source>
        <dbReference type="ARBA" id="ARBA00010135"/>
    </source>
</evidence>
<feature type="coiled-coil region" evidence="5">
    <location>
        <begin position="329"/>
        <end position="374"/>
    </location>
</feature>
<dbReference type="InterPro" id="IPR030224">
    <property type="entry name" value="Sla2_fam"/>
</dbReference>
<dbReference type="SUPFAM" id="SSF109885">
    <property type="entry name" value="I/LWEQ domain"/>
    <property type="match status" value="1"/>
</dbReference>
<dbReference type="Pfam" id="PF01608">
    <property type="entry name" value="I_LWEQ"/>
    <property type="match status" value="1"/>
</dbReference>
<dbReference type="GO" id="GO:0043325">
    <property type="term" value="F:phosphatidylinositol-3,4-bisphosphate binding"/>
    <property type="evidence" value="ECO:0007669"/>
    <property type="project" value="TreeGrafter"/>
</dbReference>
<evidence type="ECO:0000256" key="1">
    <source>
        <dbReference type="ARBA" id="ARBA00004496"/>
    </source>
</evidence>
<organism evidence="10">
    <name type="scientific">Drosophila rhopaloa</name>
    <name type="common">Fruit fly</name>
    <dbReference type="NCBI Taxonomy" id="1041015"/>
    <lineage>
        <taxon>Eukaryota</taxon>
        <taxon>Metazoa</taxon>
        <taxon>Ecdysozoa</taxon>
        <taxon>Arthropoda</taxon>
        <taxon>Hexapoda</taxon>
        <taxon>Insecta</taxon>
        <taxon>Pterygota</taxon>
        <taxon>Neoptera</taxon>
        <taxon>Endopterygota</taxon>
        <taxon>Diptera</taxon>
        <taxon>Brachycera</taxon>
        <taxon>Muscomorpha</taxon>
        <taxon>Ephydroidea</taxon>
        <taxon>Drosophilidae</taxon>
        <taxon>Drosophila</taxon>
        <taxon>Sophophora</taxon>
    </lineage>
</organism>
<comment type="subcellular location">
    <subcellularLocation>
        <location evidence="1">Cytoplasm</location>
    </subcellularLocation>
</comment>
<dbReference type="GO" id="GO:0048268">
    <property type="term" value="P:clathrin coat assembly"/>
    <property type="evidence" value="ECO:0007669"/>
    <property type="project" value="TreeGrafter"/>
</dbReference>
<comment type="similarity">
    <text evidence="2">Belongs to the SLA2 family.</text>
</comment>
<dbReference type="AlphaFoldDB" id="A0A6P4EUR0"/>
<evidence type="ECO:0000256" key="4">
    <source>
        <dbReference type="ARBA" id="ARBA00023203"/>
    </source>
</evidence>
<dbReference type="RefSeq" id="XP_016980454.1">
    <property type="nucleotide sequence ID" value="XM_017124965.1"/>
</dbReference>
<dbReference type="PROSITE" id="PS50945">
    <property type="entry name" value="I_LWEQ"/>
    <property type="match status" value="1"/>
</dbReference>
<feature type="coiled-coil region" evidence="5">
    <location>
        <begin position="441"/>
        <end position="722"/>
    </location>
</feature>
<dbReference type="FunFam" id="1.20.1410.10:FF:000006">
    <property type="entry name" value="Huntingtin interacting protein"/>
    <property type="match status" value="1"/>
</dbReference>
<evidence type="ECO:0000256" key="5">
    <source>
        <dbReference type="SAM" id="Coils"/>
    </source>
</evidence>
<keyword evidence="9" id="KW-1185">Reference proteome</keyword>
<dbReference type="InterPro" id="IPR013809">
    <property type="entry name" value="ENTH"/>
</dbReference>
<evidence type="ECO:0000313" key="9">
    <source>
        <dbReference type="Proteomes" id="UP001652680"/>
    </source>
</evidence>
<dbReference type="Proteomes" id="UP001652680">
    <property type="component" value="Unassembled WGS sequence"/>
</dbReference>
<dbReference type="Gene3D" id="1.20.1410.10">
    <property type="entry name" value="I/LWEQ domain"/>
    <property type="match status" value="1"/>
</dbReference>
<protein>
    <submittedName>
        <fullName evidence="10">Huntington interacting protein related 1</fullName>
    </submittedName>
</protein>
<sequence length="1124" mass="128554">MATHAEKEFYHLNVSVSKALNGLEAPLKTKHARSIIIMIHKAKEAKTFWMIISRQPLMQNRFTAWKFSHLLHKVLREAHESSIRHSQSHKKMILEVGKMWGLLQDDIGCCIQAYSKLLATKLDFHNKNRMFPGTLNISFTELFIAVDRDLNYCFQLCVEIFDYLEDIIALQLTIFSSMEKYRMSSMTPQGQCRLAPIVCLIQDSNSLYDLSVRLMFKLHDGVPYDVVSGHRDRFHGLFLKLKSFYNNVRPLQYFKDLITVPELPDSSPNFKSQNDFTSYVPPVVHVPQEPDPVVEDLVDTNNHESEAFSQAQQQLSMLEGIISEKEAGIEELSFKLVALQKNFDELQQSYRHDVQELQQNNTVLSNDLVLAREMCATFRMQNDDLEMQINQNPVLLQKAMEEEEKHKLSSEKFNKLKTLYTKIRDEHIQLLREQSDCNKSLNKEKQVNSQLLLETKELTNEISKIKGNVEEKEKVNLTLQKQIEEHKEKLSQLEALKTEIKEKFDDVVRQKEIQELDITSTSENLRLNCLQIDDLNVTLNETKEKLSNAESQINEKCREIENILKTFEAEKSVLLTKIEQQNVENKNNTDAQNAQLQQTINNLEQKDKDFNDTKNKLSSAESQISIKTVEIENNLKAFEAEKALLLTKIEQLNVEHKNNSDAQNAQLQQTINNLQQNESALQKSQEIVNQLRQDNISVSQLNEDLQSKLTITEDKLSQATQQIDSVTSSYQTCNSDLSELRILVIRTVKEICNSKLSGSEQQPLDAVPNIISEMETLLNKFSNSSTTNFVASKEGMQDVMYLGYVFIKLYDQCDVIYKTTTAIEMGQEIFTKTSLICSDVCQLFQYILNNETRDHERQTITSNIQLKLTDVRKLIEKIKATFDQKIDLDKLLEIELREMDAAIDDAASKITDLLAKAREKDNQTNLEVNGKIVDACTTLMECVKALIQKSRLLQHEIVASQKGNATANDFYRRNSQWSDGLISASKSVAKAANYLVEAANKAIESESGKNFELIVAAQEIAACTTQMVIASKVKAERNSQKLSDLTKASRSVTQATGTLVATVKDCNSQLEQQSELELSKLTPSQIKTMEMEIHVKVLETEQALQMQRLKLSSFRKEHYKNADY</sequence>
<dbReference type="OMA" id="VCQLFQY"/>
<feature type="domain" description="ENTH" evidence="6">
    <location>
        <begin position="4"/>
        <end position="132"/>
    </location>
</feature>
<dbReference type="GO" id="GO:0006897">
    <property type="term" value="P:endocytosis"/>
    <property type="evidence" value="ECO:0007669"/>
    <property type="project" value="InterPro"/>
</dbReference>
<evidence type="ECO:0000259" key="7">
    <source>
        <dbReference type="PROSITE" id="PS50945"/>
    </source>
</evidence>
<dbReference type="Gene3D" id="1.25.40.90">
    <property type="match status" value="1"/>
</dbReference>
<dbReference type="GO" id="GO:0007015">
    <property type="term" value="P:actin filament organization"/>
    <property type="evidence" value="ECO:0007669"/>
    <property type="project" value="TreeGrafter"/>
</dbReference>
<keyword evidence="3" id="KW-0963">Cytoplasm</keyword>
<gene>
    <name evidence="10" type="primary">LOC108045596</name>
    <name evidence="8" type="synonym">108045596</name>
</gene>
<dbReference type="Pfam" id="PF07651">
    <property type="entry name" value="ANTH"/>
    <property type="match status" value="1"/>
</dbReference>
<reference evidence="9" key="1">
    <citation type="journal article" date="2021" name="Elife">
        <title>Highly contiguous assemblies of 101 drosophilid genomes.</title>
        <authorList>
            <person name="Kim B.Y."/>
            <person name="Wang J.R."/>
            <person name="Miller D.E."/>
            <person name="Barmina O."/>
            <person name="Delaney E."/>
            <person name="Thompson A."/>
            <person name="Comeault A.A."/>
            <person name="Peede D."/>
            <person name="D'Agostino E.R."/>
            <person name="Pelaez J."/>
            <person name="Aguilar J.M."/>
            <person name="Haji D."/>
            <person name="Matsunaga T."/>
            <person name="Armstrong E.E."/>
            <person name="Zych M."/>
            <person name="Ogawa Y."/>
            <person name="Stamenkovic-Radak M."/>
            <person name="Jelic M."/>
            <person name="Veselinovic M.S."/>
            <person name="Tanaskovic M."/>
            <person name="Eric P."/>
            <person name="Gao J.J."/>
            <person name="Katoh T.K."/>
            <person name="Toda M.J."/>
            <person name="Watabe H."/>
            <person name="Watada M."/>
            <person name="Davis J.S."/>
            <person name="Moyle L.C."/>
            <person name="Manoli G."/>
            <person name="Bertolini E."/>
            <person name="Kostal V."/>
            <person name="Hawley R.S."/>
            <person name="Takahashi A."/>
            <person name="Jones C.D."/>
            <person name="Price D.K."/>
            <person name="Whiteman N."/>
            <person name="Kopp A."/>
            <person name="Matute D.R."/>
            <person name="Petrov D.A."/>
        </authorList>
    </citation>
    <scope>NUCLEOTIDE SEQUENCE [LARGE SCALE GENOMIC DNA]</scope>
</reference>
<evidence type="ECO:0000313" key="10">
    <source>
        <dbReference type="RefSeq" id="XP_016980454.1"/>
    </source>
</evidence>
<dbReference type="SUPFAM" id="SSF48464">
    <property type="entry name" value="ENTH/VHS domain"/>
    <property type="match status" value="1"/>
</dbReference>
<dbReference type="GO" id="GO:0051015">
    <property type="term" value="F:actin filament binding"/>
    <property type="evidence" value="ECO:0007669"/>
    <property type="project" value="TreeGrafter"/>
</dbReference>
<accession>A0A6P4EUR0</accession>
<dbReference type="GO" id="GO:0032051">
    <property type="term" value="F:clathrin light chain binding"/>
    <property type="evidence" value="ECO:0007669"/>
    <property type="project" value="TreeGrafter"/>
</dbReference>
<reference evidence="8" key="3">
    <citation type="submission" date="2025-05" db="UniProtKB">
        <authorList>
            <consortium name="EnsemblMetazoa"/>
        </authorList>
    </citation>
    <scope>IDENTIFICATION</scope>
</reference>
<dbReference type="OrthoDB" id="8178130at2759"/>
<dbReference type="GO" id="GO:0030864">
    <property type="term" value="C:cortical actin cytoskeleton"/>
    <property type="evidence" value="ECO:0007669"/>
    <property type="project" value="TreeGrafter"/>
</dbReference>
<dbReference type="PROSITE" id="PS50942">
    <property type="entry name" value="ENTH"/>
    <property type="match status" value="1"/>
</dbReference>
<reference evidence="10" key="2">
    <citation type="submission" date="2025-04" db="UniProtKB">
        <authorList>
            <consortium name="RefSeq"/>
        </authorList>
    </citation>
    <scope>IDENTIFICATION</scope>
</reference>
<dbReference type="GO" id="GO:0035615">
    <property type="term" value="F:clathrin adaptor activity"/>
    <property type="evidence" value="ECO:0007669"/>
    <property type="project" value="TreeGrafter"/>
</dbReference>
<dbReference type="PANTHER" id="PTHR10407:SF15">
    <property type="entry name" value="HUNTINGTIN INTERACTING PROTEIN 1"/>
    <property type="match status" value="1"/>
</dbReference>
<dbReference type="EnsemblMetazoa" id="XM_017124965.2">
    <property type="protein sequence ID" value="XP_016980454.1"/>
    <property type="gene ID" value="LOC108045596"/>
</dbReference>
<keyword evidence="4" id="KW-0009">Actin-binding</keyword>
<feature type="domain" description="I/LWEQ" evidence="7">
    <location>
        <begin position="880"/>
        <end position="1122"/>
    </location>
</feature>
<dbReference type="CTD" id="3092"/>
<evidence type="ECO:0000256" key="3">
    <source>
        <dbReference type="ARBA" id="ARBA00022490"/>
    </source>
</evidence>
<dbReference type="InterPro" id="IPR002558">
    <property type="entry name" value="ILWEQ_dom"/>
</dbReference>
<dbReference type="FunFam" id="1.25.40.90:FF:000012">
    <property type="entry name" value="Huntingtin interacting protein 1-related"/>
    <property type="match status" value="1"/>
</dbReference>
<dbReference type="GO" id="GO:0080025">
    <property type="term" value="F:phosphatidylinositol-3,5-bisphosphate binding"/>
    <property type="evidence" value="ECO:0007669"/>
    <property type="project" value="TreeGrafter"/>
</dbReference>
<evidence type="ECO:0000313" key="8">
    <source>
        <dbReference type="EnsemblMetazoa" id="XP_016980454.1"/>
    </source>
</evidence>